<reference evidence="2" key="1">
    <citation type="submission" date="2016-06" db="EMBL/GenBank/DDBJ databases">
        <authorList>
            <person name="Varghese N."/>
            <person name="Submissions Spin"/>
        </authorList>
    </citation>
    <scope>NUCLEOTIDE SEQUENCE [LARGE SCALE GENOMIC DNA]</scope>
    <source>
        <strain evidence="2">DSM 45431</strain>
    </source>
</reference>
<dbReference type="OrthoDB" id="2509690at2"/>
<dbReference type="InterPro" id="IPR006059">
    <property type="entry name" value="SBP"/>
</dbReference>
<dbReference type="EMBL" id="FMHV01000002">
    <property type="protein sequence ID" value="SCL23381.1"/>
    <property type="molecule type" value="Genomic_DNA"/>
</dbReference>
<sequence>MFRSDLPSWTPSRPPAQLSRRSLLRGIGGGLVGATLLGSTPLLSACGGSSGGGDAKELTFWNFYGPNPDGNPQSKWFVDLVDQWNKNNDVKIKLHYLPVTEYLGGTALQTAFSSGKGPDIFIISPGDFLRYYNGKVLTDLTPHLGGDAISDFTDGVLDTRKVNGKVYGLPMEVEPLAMYYSVDAFERAGLSEADLPKTWDALLDVAGKLTNPKRFGVMFETAPGYYQNFTWYPFMWMGGGSAIPENGKPGFNTEAVHKALGFWQDAVKSGAAPKKTKAEGGGNLPAHLGAGYCAMQQSGIWSVSQMETDAKNVKYGVFPLPVPAGGTYTTDLGGWAFVANAKGGNPEAAAKFIAWALGSTDADGVERMRQWNTVVKTNIPARKSVRDAATKAGAFEKPALKVFMEQVAPGGRGEPRYTPEVYKAVSDALQATMLNGADPAGAAADAAGKIDTFVKGYKGASIL</sequence>
<proteinExistence type="predicted"/>
<dbReference type="PANTHER" id="PTHR43649:SF12">
    <property type="entry name" value="DIACETYLCHITOBIOSE BINDING PROTEIN DASA"/>
    <property type="match status" value="1"/>
</dbReference>
<evidence type="ECO:0000313" key="1">
    <source>
        <dbReference type="EMBL" id="SCL23381.1"/>
    </source>
</evidence>
<keyword evidence="2" id="KW-1185">Reference proteome</keyword>
<dbReference type="CDD" id="cd13585">
    <property type="entry name" value="PBP2_TMBP_like"/>
    <property type="match status" value="1"/>
</dbReference>
<dbReference type="PROSITE" id="PS51318">
    <property type="entry name" value="TAT"/>
    <property type="match status" value="1"/>
</dbReference>
<dbReference type="AlphaFoldDB" id="A0A1C6S1M7"/>
<dbReference type="PANTHER" id="PTHR43649">
    <property type="entry name" value="ARABINOSE-BINDING PROTEIN-RELATED"/>
    <property type="match status" value="1"/>
</dbReference>
<dbReference type="InterPro" id="IPR006311">
    <property type="entry name" value="TAT_signal"/>
</dbReference>
<evidence type="ECO:0000313" key="2">
    <source>
        <dbReference type="Proteomes" id="UP000199413"/>
    </source>
</evidence>
<protein>
    <submittedName>
        <fullName evidence="1">Carbohydrate ABC transporter substrate-binding protein, CUT1 family</fullName>
    </submittedName>
</protein>
<dbReference type="Pfam" id="PF01547">
    <property type="entry name" value="SBP_bac_1"/>
    <property type="match status" value="1"/>
</dbReference>
<gene>
    <name evidence="1" type="ORF">GA0070624_2726</name>
</gene>
<dbReference type="Gene3D" id="3.40.190.10">
    <property type="entry name" value="Periplasmic binding protein-like II"/>
    <property type="match status" value="1"/>
</dbReference>
<dbReference type="RefSeq" id="WP_091340993.1">
    <property type="nucleotide sequence ID" value="NZ_FMHV01000002.1"/>
</dbReference>
<accession>A0A1C6S1M7</accession>
<dbReference type="InterPro" id="IPR050490">
    <property type="entry name" value="Bact_solute-bd_prot1"/>
</dbReference>
<organism evidence="1 2">
    <name type="scientific">Micromonospora rhizosphaerae</name>
    <dbReference type="NCBI Taxonomy" id="568872"/>
    <lineage>
        <taxon>Bacteria</taxon>
        <taxon>Bacillati</taxon>
        <taxon>Actinomycetota</taxon>
        <taxon>Actinomycetes</taxon>
        <taxon>Micromonosporales</taxon>
        <taxon>Micromonosporaceae</taxon>
        <taxon>Micromonospora</taxon>
    </lineage>
</organism>
<dbReference type="Proteomes" id="UP000199413">
    <property type="component" value="Unassembled WGS sequence"/>
</dbReference>
<name>A0A1C6S1M7_9ACTN</name>
<dbReference type="SUPFAM" id="SSF53850">
    <property type="entry name" value="Periplasmic binding protein-like II"/>
    <property type="match status" value="1"/>
</dbReference>
<dbReference type="STRING" id="568872.GA0070624_2726"/>